<dbReference type="PANTHER" id="PTHR42982">
    <property type="entry name" value="SEC-INDEPENDENT PROTEIN TRANSLOCASE PROTEIN TATA"/>
    <property type="match status" value="1"/>
</dbReference>
<evidence type="ECO:0000256" key="7">
    <source>
        <dbReference type="ARBA" id="ARBA00023010"/>
    </source>
</evidence>
<evidence type="ECO:0000256" key="5">
    <source>
        <dbReference type="ARBA" id="ARBA00022927"/>
    </source>
</evidence>
<dbReference type="EMBL" id="JACIUV010000001">
    <property type="protein sequence ID" value="MBB1116042.1"/>
    <property type="molecule type" value="Genomic_DNA"/>
</dbReference>
<evidence type="ECO:0000256" key="4">
    <source>
        <dbReference type="ARBA" id="ARBA00022692"/>
    </source>
</evidence>
<keyword evidence="8 9" id="KW-0472">Membrane</keyword>
<dbReference type="AlphaFoldDB" id="A0A7W3YUE5"/>
<dbReference type="InterPro" id="IPR003369">
    <property type="entry name" value="TatA/B/E"/>
</dbReference>
<comment type="similarity">
    <text evidence="9">Belongs to the TatA/E family.</text>
</comment>
<accession>A0A7W3YUE5</accession>
<dbReference type="InterPro" id="IPR006312">
    <property type="entry name" value="TatA/E"/>
</dbReference>
<evidence type="ECO:0000313" key="11">
    <source>
        <dbReference type="EMBL" id="MBB1116042.1"/>
    </source>
</evidence>
<reference evidence="11 12" key="1">
    <citation type="submission" date="2020-08" db="EMBL/GenBank/DDBJ databases">
        <title>Stenotrophomonas sp. W1S232.</title>
        <authorList>
            <person name="Deng Y."/>
        </authorList>
    </citation>
    <scope>NUCLEOTIDE SEQUENCE [LARGE SCALE GENOMIC DNA]</scope>
    <source>
        <strain evidence="11 12">W1S232</strain>
    </source>
</reference>
<keyword evidence="4 9" id="KW-0812">Transmembrane</keyword>
<gene>
    <name evidence="9 11" type="primary">tatA</name>
    <name evidence="11" type="ORF">H4O09_03035</name>
</gene>
<comment type="subunit">
    <text evidence="9">The Tat system comprises two distinct complexes: a TatABC complex, containing multiple copies of TatA, TatB and TatC subunits, and a separate TatA complex, containing only TatA subunits. Substrates initially bind to the TatABC complex, which probably triggers association of the separate TatA complex to form the active translocon.</text>
</comment>
<evidence type="ECO:0000256" key="10">
    <source>
        <dbReference type="SAM" id="MobiDB-lite"/>
    </source>
</evidence>
<organism evidence="11 12">
    <name type="scientific">Stenotrophomonas koreensis</name>
    <dbReference type="NCBI Taxonomy" id="266128"/>
    <lineage>
        <taxon>Bacteria</taxon>
        <taxon>Pseudomonadati</taxon>
        <taxon>Pseudomonadota</taxon>
        <taxon>Gammaproteobacteria</taxon>
        <taxon>Lysobacterales</taxon>
        <taxon>Lysobacteraceae</taxon>
        <taxon>Stenotrophomonas</taxon>
    </lineage>
</organism>
<dbReference type="Proteomes" id="UP000550609">
    <property type="component" value="Unassembled WGS sequence"/>
</dbReference>
<dbReference type="NCBIfam" id="TIGR01411">
    <property type="entry name" value="tatAE"/>
    <property type="match status" value="1"/>
</dbReference>
<dbReference type="GO" id="GO:0043953">
    <property type="term" value="P:protein transport by the Tat complex"/>
    <property type="evidence" value="ECO:0007669"/>
    <property type="project" value="UniProtKB-UniRule"/>
</dbReference>
<keyword evidence="2 9" id="KW-0813">Transport</keyword>
<dbReference type="HAMAP" id="MF_00236">
    <property type="entry name" value="TatA_E"/>
    <property type="match status" value="1"/>
</dbReference>
<protein>
    <recommendedName>
        <fullName evidence="9">Sec-independent protein translocase protein TatA</fullName>
    </recommendedName>
</protein>
<keyword evidence="5 9" id="KW-0653">Protein transport</keyword>
<dbReference type="GO" id="GO:0008320">
    <property type="term" value="F:protein transmembrane transporter activity"/>
    <property type="evidence" value="ECO:0007669"/>
    <property type="project" value="UniProtKB-UniRule"/>
</dbReference>
<evidence type="ECO:0000256" key="3">
    <source>
        <dbReference type="ARBA" id="ARBA00022475"/>
    </source>
</evidence>
<evidence type="ECO:0000313" key="12">
    <source>
        <dbReference type="Proteomes" id="UP000550609"/>
    </source>
</evidence>
<comment type="function">
    <text evidence="9">Part of the twin-arginine translocation (Tat) system that transports large folded proteins containing a characteristic twin-arginine motif in their signal peptide across membranes. TatA could form the protein-conducting channel of the Tat system.</text>
</comment>
<evidence type="ECO:0000256" key="8">
    <source>
        <dbReference type="ARBA" id="ARBA00023136"/>
    </source>
</evidence>
<dbReference type="NCBIfam" id="NF003393">
    <property type="entry name" value="PRK04561.1"/>
    <property type="match status" value="1"/>
</dbReference>
<dbReference type="RefSeq" id="WP_182621395.1">
    <property type="nucleotide sequence ID" value="NZ_JACIUV010000001.1"/>
</dbReference>
<proteinExistence type="inferred from homology"/>
<comment type="caution">
    <text evidence="11">The sequence shown here is derived from an EMBL/GenBank/DDBJ whole genome shotgun (WGS) entry which is preliminary data.</text>
</comment>
<keyword evidence="7 9" id="KW-0811">Translocation</keyword>
<feature type="region of interest" description="Disordered" evidence="10">
    <location>
        <begin position="43"/>
        <end position="77"/>
    </location>
</feature>
<name>A0A7W3YUE5_9GAMM</name>
<dbReference type="NCBIfam" id="NF002813">
    <property type="entry name" value="PRK02958.1"/>
    <property type="match status" value="1"/>
</dbReference>
<dbReference type="GO" id="GO:0033281">
    <property type="term" value="C:TAT protein transport complex"/>
    <property type="evidence" value="ECO:0007669"/>
    <property type="project" value="UniProtKB-UniRule"/>
</dbReference>
<keyword evidence="6 9" id="KW-1133">Transmembrane helix</keyword>
<comment type="subcellular location">
    <subcellularLocation>
        <location evidence="1 9">Cell membrane</location>
        <topology evidence="1 9">Single-pass membrane protein</topology>
    </subcellularLocation>
</comment>
<dbReference type="PANTHER" id="PTHR42982:SF1">
    <property type="entry name" value="SEC-INDEPENDENT PROTEIN TRANSLOCASE PROTEIN TATA"/>
    <property type="match status" value="1"/>
</dbReference>
<feature type="transmembrane region" description="Helical" evidence="9">
    <location>
        <begin position="6"/>
        <end position="24"/>
    </location>
</feature>
<dbReference type="Pfam" id="PF02416">
    <property type="entry name" value="TatA_B_E"/>
    <property type="match status" value="1"/>
</dbReference>
<evidence type="ECO:0000256" key="1">
    <source>
        <dbReference type="ARBA" id="ARBA00004162"/>
    </source>
</evidence>
<keyword evidence="3 9" id="KW-1003">Cell membrane</keyword>
<evidence type="ECO:0000256" key="2">
    <source>
        <dbReference type="ARBA" id="ARBA00022448"/>
    </source>
</evidence>
<evidence type="ECO:0000256" key="6">
    <source>
        <dbReference type="ARBA" id="ARBA00022989"/>
    </source>
</evidence>
<evidence type="ECO:0000256" key="9">
    <source>
        <dbReference type="HAMAP-Rule" id="MF_00236"/>
    </source>
</evidence>
<dbReference type="Gene3D" id="1.20.5.3310">
    <property type="match status" value="1"/>
</dbReference>
<feature type="compositionally biased region" description="Basic and acidic residues" evidence="10">
    <location>
        <begin position="61"/>
        <end position="77"/>
    </location>
</feature>
<sequence length="77" mass="8354">MFSGGFSIWHWLVVLAVVLLVFGTKRLTSGAKDLGSAVKEFKKGMREDDKPTAQLGSEQADSDKDKAAKAEASQPRD</sequence>